<dbReference type="STRING" id="457427.SSOG_00460"/>
<protein>
    <submittedName>
        <fullName evidence="6">LysR family transcriptional regulator</fullName>
    </submittedName>
</protein>
<keyword evidence="2" id="KW-0805">Transcription regulation</keyword>
<keyword evidence="4" id="KW-0804">Transcription</keyword>
<dbReference type="HOGENOM" id="CLU_039613_6_1_11"/>
<dbReference type="PANTHER" id="PTHR30126">
    <property type="entry name" value="HTH-TYPE TRANSCRIPTIONAL REGULATOR"/>
    <property type="match status" value="1"/>
</dbReference>
<evidence type="ECO:0000259" key="5">
    <source>
        <dbReference type="PROSITE" id="PS50931"/>
    </source>
</evidence>
<evidence type="ECO:0000256" key="3">
    <source>
        <dbReference type="ARBA" id="ARBA00023125"/>
    </source>
</evidence>
<dbReference type="GO" id="GO:0000976">
    <property type="term" value="F:transcription cis-regulatory region binding"/>
    <property type="evidence" value="ECO:0007669"/>
    <property type="project" value="TreeGrafter"/>
</dbReference>
<sequence length="231" mass="25410">MEVDMELSDLRIFLAVARTRGITRAAQELHTVQSNVSARVHALEKELGAPLFRRHARGVALTHAGEQLLPYAERISRLVDEAHHVIGDESDPCGPLRIGSMESTAGLRLPAALAAFTQECPRVDLSLITGPTEQLVRDVLEYRLDGALVSDPVRRADLMQTPVCEERLVLITARRVTGLDVVLRDPRILVFRTGCSYRRRLESILHARGAMGVRCMEFGTLDGILGCVGAV</sequence>
<dbReference type="SUPFAM" id="SSF53850">
    <property type="entry name" value="Periplasmic binding protein-like II"/>
    <property type="match status" value="1"/>
</dbReference>
<evidence type="ECO:0000256" key="4">
    <source>
        <dbReference type="ARBA" id="ARBA00023163"/>
    </source>
</evidence>
<evidence type="ECO:0000313" key="7">
    <source>
        <dbReference type="Proteomes" id="UP000003963"/>
    </source>
</evidence>
<dbReference type="InterPro" id="IPR036390">
    <property type="entry name" value="WH_DNA-bd_sf"/>
</dbReference>
<dbReference type="PRINTS" id="PR00039">
    <property type="entry name" value="HTHLYSR"/>
</dbReference>
<dbReference type="Gene3D" id="1.10.10.10">
    <property type="entry name" value="Winged helix-like DNA-binding domain superfamily/Winged helix DNA-binding domain"/>
    <property type="match status" value="1"/>
</dbReference>
<dbReference type="InterPro" id="IPR005119">
    <property type="entry name" value="LysR_subst-bd"/>
</dbReference>
<reference evidence="6 7" key="1">
    <citation type="submission" date="2009-02" db="EMBL/GenBank/DDBJ databases">
        <title>Annotation of Streptomyces hygroscopicus strain ATCC 53653.</title>
        <authorList>
            <consortium name="The Broad Institute Genome Sequencing Platform"/>
            <consortium name="Broad Institute Microbial Sequencing Center"/>
            <person name="Fischbach M."/>
            <person name="Godfrey P."/>
            <person name="Ward D."/>
            <person name="Young S."/>
            <person name="Zeng Q."/>
            <person name="Koehrsen M."/>
            <person name="Alvarado L."/>
            <person name="Berlin A.M."/>
            <person name="Bochicchio J."/>
            <person name="Borenstein D."/>
            <person name="Chapman S.B."/>
            <person name="Chen Z."/>
            <person name="Engels R."/>
            <person name="Freedman E."/>
            <person name="Gellesch M."/>
            <person name="Goldberg J."/>
            <person name="Griggs A."/>
            <person name="Gujja S."/>
            <person name="Heilman E.R."/>
            <person name="Heiman D.I."/>
            <person name="Hepburn T.A."/>
            <person name="Howarth C."/>
            <person name="Jen D."/>
            <person name="Larson L."/>
            <person name="Lewis B."/>
            <person name="Mehta T."/>
            <person name="Park D."/>
            <person name="Pearson M."/>
            <person name="Richards J."/>
            <person name="Roberts A."/>
            <person name="Saif S."/>
            <person name="Shea T.D."/>
            <person name="Shenoy N."/>
            <person name="Sisk P."/>
            <person name="Stolte C."/>
            <person name="Sykes S.N."/>
            <person name="Thomson T."/>
            <person name="Walk T."/>
            <person name="White J."/>
            <person name="Yandava C."/>
            <person name="Straight P."/>
            <person name="Clardy J."/>
            <person name="Hung D."/>
            <person name="Kolter R."/>
            <person name="Mekalanos J."/>
            <person name="Walker S."/>
            <person name="Walsh C.T."/>
            <person name="Wieland-Brown L.C."/>
            <person name="Haas B."/>
            <person name="Nusbaum C."/>
            <person name="Birren B."/>
        </authorList>
    </citation>
    <scope>NUCLEOTIDE SEQUENCE [LARGE SCALE GENOMIC DNA]</scope>
    <source>
        <strain evidence="6 7">ATCC 53653</strain>
    </source>
</reference>
<dbReference type="GO" id="GO:0003700">
    <property type="term" value="F:DNA-binding transcription factor activity"/>
    <property type="evidence" value="ECO:0007669"/>
    <property type="project" value="InterPro"/>
</dbReference>
<dbReference type="AlphaFoldDB" id="D9WAV4"/>
<dbReference type="EMBL" id="GG657754">
    <property type="protein sequence ID" value="EFL20748.1"/>
    <property type="molecule type" value="Genomic_DNA"/>
</dbReference>
<dbReference type="Proteomes" id="UP000003963">
    <property type="component" value="Unassembled WGS sequence"/>
</dbReference>
<dbReference type="InterPro" id="IPR036388">
    <property type="entry name" value="WH-like_DNA-bd_sf"/>
</dbReference>
<dbReference type="FunFam" id="1.10.10.10:FF:000001">
    <property type="entry name" value="LysR family transcriptional regulator"/>
    <property type="match status" value="1"/>
</dbReference>
<evidence type="ECO:0000256" key="2">
    <source>
        <dbReference type="ARBA" id="ARBA00023015"/>
    </source>
</evidence>
<accession>D9WAV4</accession>
<name>D9WAV4_9ACTN</name>
<evidence type="ECO:0000313" key="6">
    <source>
        <dbReference type="EMBL" id="EFL20748.1"/>
    </source>
</evidence>
<keyword evidence="7" id="KW-1185">Reference proteome</keyword>
<dbReference type="InterPro" id="IPR000847">
    <property type="entry name" value="LysR_HTH_N"/>
</dbReference>
<dbReference type="Gene3D" id="3.40.190.290">
    <property type="match status" value="1"/>
</dbReference>
<dbReference type="PANTHER" id="PTHR30126:SF40">
    <property type="entry name" value="HTH-TYPE TRANSCRIPTIONAL REGULATOR GLTR"/>
    <property type="match status" value="1"/>
</dbReference>
<feature type="domain" description="HTH lysR-type" evidence="5">
    <location>
        <begin position="5"/>
        <end position="62"/>
    </location>
</feature>
<gene>
    <name evidence="6" type="ORF">SSOG_00460</name>
</gene>
<dbReference type="Pfam" id="PF03466">
    <property type="entry name" value="LysR_substrate"/>
    <property type="match status" value="1"/>
</dbReference>
<evidence type="ECO:0000256" key="1">
    <source>
        <dbReference type="ARBA" id="ARBA00009437"/>
    </source>
</evidence>
<organism evidence="6 7">
    <name type="scientific">Streptomyces himastatinicus ATCC 53653</name>
    <dbReference type="NCBI Taxonomy" id="457427"/>
    <lineage>
        <taxon>Bacteria</taxon>
        <taxon>Bacillati</taxon>
        <taxon>Actinomycetota</taxon>
        <taxon>Actinomycetes</taxon>
        <taxon>Kitasatosporales</taxon>
        <taxon>Streptomycetaceae</taxon>
        <taxon>Streptomyces</taxon>
        <taxon>Streptomyces violaceusniger group</taxon>
    </lineage>
</organism>
<dbReference type="PROSITE" id="PS50931">
    <property type="entry name" value="HTH_LYSR"/>
    <property type="match status" value="1"/>
</dbReference>
<proteinExistence type="inferred from homology"/>
<comment type="similarity">
    <text evidence="1">Belongs to the LysR transcriptional regulatory family.</text>
</comment>
<keyword evidence="3" id="KW-0238">DNA-binding</keyword>
<dbReference type="Pfam" id="PF00126">
    <property type="entry name" value="HTH_1"/>
    <property type="match status" value="1"/>
</dbReference>
<dbReference type="SUPFAM" id="SSF46785">
    <property type="entry name" value="Winged helix' DNA-binding domain"/>
    <property type="match status" value="1"/>
</dbReference>